<dbReference type="Pfam" id="PF03235">
    <property type="entry name" value="GmrSD_N"/>
    <property type="match status" value="1"/>
</dbReference>
<accession>A0ABW0QXK4</accession>
<evidence type="ECO:0000313" key="3">
    <source>
        <dbReference type="Proteomes" id="UP001596108"/>
    </source>
</evidence>
<dbReference type="EMBL" id="JBHSNC010000027">
    <property type="protein sequence ID" value="MFC5529711.1"/>
    <property type="molecule type" value="Genomic_DNA"/>
</dbReference>
<dbReference type="InterPro" id="IPR004919">
    <property type="entry name" value="GmrSD_N"/>
</dbReference>
<evidence type="ECO:0000259" key="1">
    <source>
        <dbReference type="Pfam" id="PF03235"/>
    </source>
</evidence>
<protein>
    <submittedName>
        <fullName evidence="2">DUF262 domain-containing protein</fullName>
    </submittedName>
</protein>
<dbReference type="Proteomes" id="UP001596108">
    <property type="component" value="Unassembled WGS sequence"/>
</dbReference>
<reference evidence="3" key="1">
    <citation type="journal article" date="2019" name="Int. J. Syst. Evol. Microbiol.">
        <title>The Global Catalogue of Microorganisms (GCM) 10K type strain sequencing project: providing services to taxonomists for standard genome sequencing and annotation.</title>
        <authorList>
            <consortium name="The Broad Institute Genomics Platform"/>
            <consortium name="The Broad Institute Genome Sequencing Center for Infectious Disease"/>
            <person name="Wu L."/>
            <person name="Ma J."/>
        </authorList>
    </citation>
    <scope>NUCLEOTIDE SEQUENCE [LARGE SCALE GENOMIC DNA]</scope>
    <source>
        <strain evidence="3">CGMCC 1.18578</strain>
    </source>
</reference>
<feature type="domain" description="GmrSD restriction endonucleases N-terminal" evidence="1">
    <location>
        <begin position="24"/>
        <end position="184"/>
    </location>
</feature>
<organism evidence="2 3">
    <name type="scientific">Cohnella yongneupensis</name>
    <dbReference type="NCBI Taxonomy" id="425006"/>
    <lineage>
        <taxon>Bacteria</taxon>
        <taxon>Bacillati</taxon>
        <taxon>Bacillota</taxon>
        <taxon>Bacilli</taxon>
        <taxon>Bacillales</taxon>
        <taxon>Paenibacillaceae</taxon>
        <taxon>Cohnella</taxon>
    </lineage>
</organism>
<dbReference type="PANTHER" id="PTHR39639">
    <property type="entry name" value="CHROMOSOME 16, WHOLE GENOME SHOTGUN SEQUENCE"/>
    <property type="match status" value="1"/>
</dbReference>
<dbReference type="PANTHER" id="PTHR39639:SF1">
    <property type="entry name" value="DUF262 DOMAIN-CONTAINING PROTEIN"/>
    <property type="match status" value="1"/>
</dbReference>
<name>A0ABW0QXK4_9BACL</name>
<gene>
    <name evidence="2" type="ORF">ACFPQ4_09645</name>
</gene>
<proteinExistence type="predicted"/>
<comment type="caution">
    <text evidence="2">The sequence shown here is derived from an EMBL/GenBank/DDBJ whole genome shotgun (WGS) entry which is preliminary data.</text>
</comment>
<keyword evidence="3" id="KW-1185">Reference proteome</keyword>
<sequence>MSLIEEIMEKNKEVATDRYSMSVGELIAMYKDGELLLRPEYQRLFRWTPEQKSRLVESLILGIPVPSIFISQLEDGTWEIIDGLQRMSTILETTGDLLHIDGNKKSPLILTRTKYLPSLEGTSWNHEDSNLQLPNEAKLRIKRSRIDVNIVLSKSDPTSKYELFQRLNTGGTPATDQEVRNAILVMTNPGFFSWISELSTREYFKECIIMSDRALEEQFDLELITRFIVFRNLELDELTNISELGTFLTDKIVSLAEDPSFNKEENEIAFKRTFEPLARVLGDKSFKRYNAVKDTAQGAMLISIFEIIAIGMSYYLGNAENIIHDEKIIEVHKALPAERRFSLSSGQGIRASTRIPNTIGLGREMFKL</sequence>
<evidence type="ECO:0000313" key="2">
    <source>
        <dbReference type="EMBL" id="MFC5529711.1"/>
    </source>
</evidence>
<dbReference type="RefSeq" id="WP_378111607.1">
    <property type="nucleotide sequence ID" value="NZ_JBHSNC010000027.1"/>
</dbReference>